<protein>
    <submittedName>
        <fullName evidence="8">Uncharacterized protein</fullName>
    </submittedName>
</protein>
<dbReference type="STRING" id="765257.A0A0C9YR92"/>
<keyword evidence="5" id="KW-0472">Membrane</keyword>
<comment type="similarity">
    <text evidence="2">Belongs to the VPS35 family.</text>
</comment>
<proteinExistence type="inferred from homology"/>
<evidence type="ECO:0000256" key="6">
    <source>
        <dbReference type="SAM" id="MobiDB-lite"/>
    </source>
</evidence>
<evidence type="ECO:0000256" key="4">
    <source>
        <dbReference type="ARBA" id="ARBA00022927"/>
    </source>
</evidence>
<reference evidence="8 9" key="1">
    <citation type="submission" date="2014-04" db="EMBL/GenBank/DDBJ databases">
        <authorList>
            <consortium name="DOE Joint Genome Institute"/>
            <person name="Kuo A."/>
            <person name="Kohler A."/>
            <person name="Costa M.D."/>
            <person name="Nagy L.G."/>
            <person name="Floudas D."/>
            <person name="Copeland A."/>
            <person name="Barry K.W."/>
            <person name="Cichocki N."/>
            <person name="Veneault-Fourrey C."/>
            <person name="LaButti K."/>
            <person name="Lindquist E.A."/>
            <person name="Lipzen A."/>
            <person name="Lundell T."/>
            <person name="Morin E."/>
            <person name="Murat C."/>
            <person name="Sun H."/>
            <person name="Tunlid A."/>
            <person name="Henrissat B."/>
            <person name="Grigoriev I.V."/>
            <person name="Hibbett D.S."/>
            <person name="Martin F."/>
            <person name="Nordberg H.P."/>
            <person name="Cantor M.N."/>
            <person name="Hua S.X."/>
        </authorList>
    </citation>
    <scope>NUCLEOTIDE SEQUENCE [LARGE SCALE GENOMIC DNA]</scope>
    <source>
        <strain evidence="8 9">441</strain>
    </source>
</reference>
<dbReference type="Gene3D" id="1.25.40.660">
    <property type="entry name" value="Vacuolar protein sorting-associated protein 35, helical subcomplex Vps35-C"/>
    <property type="match status" value="1"/>
</dbReference>
<accession>A0A0C9YR92</accession>
<feature type="chain" id="PRO_5002223397" evidence="7">
    <location>
        <begin position="23"/>
        <end position="172"/>
    </location>
</feature>
<dbReference type="PANTHER" id="PTHR11099">
    <property type="entry name" value="VACUOLAR SORTING PROTEIN 35"/>
    <property type="match status" value="1"/>
</dbReference>
<dbReference type="PANTHER" id="PTHR11099:SF0">
    <property type="entry name" value="VACUOLAR PROTEIN SORTING-ASSOCIATED PROTEIN 35"/>
    <property type="match status" value="1"/>
</dbReference>
<evidence type="ECO:0000256" key="2">
    <source>
        <dbReference type="ARBA" id="ARBA00006536"/>
    </source>
</evidence>
<name>A0A0C9YR92_9AGAM</name>
<dbReference type="EMBL" id="KN834041">
    <property type="protein sequence ID" value="KIK12857.1"/>
    <property type="molecule type" value="Genomic_DNA"/>
</dbReference>
<sequence length="172" mass="18699">MSTVNSATAFLIFVRQCTSILAAQVDAPALTSRVFEVDAYDTLITEATSHGAKLLKKPHQTIAVLVICGGRGRPQRATARGRTTKKSECHKDREAGAFPHQDSKQVLECLQKTLRIATSATGDIVTIQLYCRSETLDQYLYYFDHGAPAIAPKYIISLVELIASSIGATAEN</sequence>
<dbReference type="GO" id="GO:0005770">
    <property type="term" value="C:late endosome"/>
    <property type="evidence" value="ECO:0007669"/>
    <property type="project" value="TreeGrafter"/>
</dbReference>
<evidence type="ECO:0000256" key="1">
    <source>
        <dbReference type="ARBA" id="ARBA00004170"/>
    </source>
</evidence>
<dbReference type="Pfam" id="PF03635">
    <property type="entry name" value="Vps35"/>
    <property type="match status" value="1"/>
</dbReference>
<dbReference type="GO" id="GO:0030906">
    <property type="term" value="C:retromer, cargo-selective complex"/>
    <property type="evidence" value="ECO:0007669"/>
    <property type="project" value="InterPro"/>
</dbReference>
<feature type="region of interest" description="Disordered" evidence="6">
    <location>
        <begin position="75"/>
        <end position="95"/>
    </location>
</feature>
<dbReference type="OrthoDB" id="10258141at2759"/>
<evidence type="ECO:0000256" key="7">
    <source>
        <dbReference type="SAM" id="SignalP"/>
    </source>
</evidence>
<gene>
    <name evidence="8" type="ORF">PISMIDRAFT_18419</name>
</gene>
<dbReference type="InterPro" id="IPR005378">
    <property type="entry name" value="Vps35"/>
</dbReference>
<keyword evidence="7" id="KW-0732">Signal</keyword>
<dbReference type="GO" id="GO:0006886">
    <property type="term" value="P:intracellular protein transport"/>
    <property type="evidence" value="ECO:0007669"/>
    <property type="project" value="TreeGrafter"/>
</dbReference>
<organism evidence="8 9">
    <name type="scientific">Pisolithus microcarpus 441</name>
    <dbReference type="NCBI Taxonomy" id="765257"/>
    <lineage>
        <taxon>Eukaryota</taxon>
        <taxon>Fungi</taxon>
        <taxon>Dikarya</taxon>
        <taxon>Basidiomycota</taxon>
        <taxon>Agaricomycotina</taxon>
        <taxon>Agaricomycetes</taxon>
        <taxon>Agaricomycetidae</taxon>
        <taxon>Boletales</taxon>
        <taxon>Sclerodermatineae</taxon>
        <taxon>Pisolithaceae</taxon>
        <taxon>Pisolithus</taxon>
    </lineage>
</organism>
<keyword evidence="9" id="KW-1185">Reference proteome</keyword>
<reference evidence="9" key="2">
    <citation type="submission" date="2015-01" db="EMBL/GenBank/DDBJ databases">
        <title>Evolutionary Origins and Diversification of the Mycorrhizal Mutualists.</title>
        <authorList>
            <consortium name="DOE Joint Genome Institute"/>
            <consortium name="Mycorrhizal Genomics Consortium"/>
            <person name="Kohler A."/>
            <person name="Kuo A."/>
            <person name="Nagy L.G."/>
            <person name="Floudas D."/>
            <person name="Copeland A."/>
            <person name="Barry K.W."/>
            <person name="Cichocki N."/>
            <person name="Veneault-Fourrey C."/>
            <person name="LaButti K."/>
            <person name="Lindquist E.A."/>
            <person name="Lipzen A."/>
            <person name="Lundell T."/>
            <person name="Morin E."/>
            <person name="Murat C."/>
            <person name="Riley R."/>
            <person name="Ohm R."/>
            <person name="Sun H."/>
            <person name="Tunlid A."/>
            <person name="Henrissat B."/>
            <person name="Grigoriev I.V."/>
            <person name="Hibbett D.S."/>
            <person name="Martin F."/>
        </authorList>
    </citation>
    <scope>NUCLEOTIDE SEQUENCE [LARGE SCALE GENOMIC DNA]</scope>
    <source>
        <strain evidence="9">441</strain>
    </source>
</reference>
<keyword evidence="3" id="KW-0813">Transport</keyword>
<evidence type="ECO:0000313" key="8">
    <source>
        <dbReference type="EMBL" id="KIK12857.1"/>
    </source>
</evidence>
<evidence type="ECO:0000256" key="5">
    <source>
        <dbReference type="ARBA" id="ARBA00023136"/>
    </source>
</evidence>
<dbReference type="HOGENOM" id="CLU_1555878_0_0_1"/>
<dbReference type="GO" id="GO:0005829">
    <property type="term" value="C:cytosol"/>
    <property type="evidence" value="ECO:0007669"/>
    <property type="project" value="GOC"/>
</dbReference>
<dbReference type="Proteomes" id="UP000054018">
    <property type="component" value="Unassembled WGS sequence"/>
</dbReference>
<dbReference type="AlphaFoldDB" id="A0A0C9YR92"/>
<feature type="signal peptide" evidence="7">
    <location>
        <begin position="1"/>
        <end position="22"/>
    </location>
</feature>
<comment type="subcellular location">
    <subcellularLocation>
        <location evidence="1">Membrane</location>
        <topology evidence="1">Peripheral membrane protein</topology>
    </subcellularLocation>
</comment>
<keyword evidence="4" id="KW-0653">Protein transport</keyword>
<dbReference type="InterPro" id="IPR042491">
    <property type="entry name" value="Vps35_C"/>
</dbReference>
<dbReference type="GO" id="GO:0042147">
    <property type="term" value="P:retrograde transport, endosome to Golgi"/>
    <property type="evidence" value="ECO:0007669"/>
    <property type="project" value="InterPro"/>
</dbReference>
<feature type="compositionally biased region" description="Basic and acidic residues" evidence="6">
    <location>
        <begin position="85"/>
        <end position="95"/>
    </location>
</feature>
<evidence type="ECO:0000313" key="9">
    <source>
        <dbReference type="Proteomes" id="UP000054018"/>
    </source>
</evidence>
<evidence type="ECO:0000256" key="3">
    <source>
        <dbReference type="ARBA" id="ARBA00022448"/>
    </source>
</evidence>